<keyword evidence="2" id="KW-1185">Reference proteome</keyword>
<dbReference type="RefSeq" id="WP_353982578.1">
    <property type="nucleotide sequence ID" value="NZ_JBEWLY010000004.1"/>
</dbReference>
<feature type="non-terminal residue" evidence="1">
    <location>
        <position position="1"/>
    </location>
</feature>
<protein>
    <submittedName>
        <fullName evidence="1">Uncharacterized protein</fullName>
    </submittedName>
</protein>
<evidence type="ECO:0000313" key="1">
    <source>
        <dbReference type="EMBL" id="MET1754178.1"/>
    </source>
</evidence>
<reference evidence="1 2" key="1">
    <citation type="submission" date="2024-07" db="EMBL/GenBank/DDBJ databases">
        <title>Novosphingobium kalidii RD2P27.</title>
        <authorList>
            <person name="Sun J.-Q."/>
        </authorList>
    </citation>
    <scope>NUCLEOTIDE SEQUENCE [LARGE SCALE GENOMIC DNA]</scope>
    <source>
        <strain evidence="1 2">RD2P27</strain>
    </source>
</reference>
<dbReference type="EMBL" id="JBEWLY010000004">
    <property type="protein sequence ID" value="MET1754178.1"/>
    <property type="molecule type" value="Genomic_DNA"/>
</dbReference>
<evidence type="ECO:0000313" key="2">
    <source>
        <dbReference type="Proteomes" id="UP001548713"/>
    </source>
</evidence>
<sequence>TSRAFSKNRAQPVTALRSDTSASARFYTASGVIRRKGSVPPWGALEPPSICIGDPMAASRGHQAFRPVDAEGGIDRAGANIDPHTGLASTHLLVERECDGPVTGLRIAQDENGSPGREGFRTGNAVGTRNNLPIAECCADVEKRFALAVANFLGPKRNSLRSDDVDIANHARPQLDPLGYVRIDGRHGDSLWGEAKSDRLIVDGHVNRVAHAHDEIAFRRSRRPCR</sequence>
<name>A0ABV2CX43_9SPHN</name>
<organism evidence="1 2">
    <name type="scientific">Novosphingobium kalidii</name>
    <dbReference type="NCBI Taxonomy" id="3230299"/>
    <lineage>
        <taxon>Bacteria</taxon>
        <taxon>Pseudomonadati</taxon>
        <taxon>Pseudomonadota</taxon>
        <taxon>Alphaproteobacteria</taxon>
        <taxon>Sphingomonadales</taxon>
        <taxon>Sphingomonadaceae</taxon>
        <taxon>Novosphingobium</taxon>
    </lineage>
</organism>
<comment type="caution">
    <text evidence="1">The sequence shown here is derived from an EMBL/GenBank/DDBJ whole genome shotgun (WGS) entry which is preliminary data.</text>
</comment>
<dbReference type="Proteomes" id="UP001548713">
    <property type="component" value="Unassembled WGS sequence"/>
</dbReference>
<proteinExistence type="predicted"/>
<gene>
    <name evidence="1" type="ORF">ABVV53_01670</name>
</gene>
<accession>A0ABV2CX43</accession>